<feature type="transmembrane region" description="Helical" evidence="8">
    <location>
        <begin position="566"/>
        <end position="586"/>
    </location>
</feature>
<feature type="non-terminal residue" evidence="11">
    <location>
        <position position="1"/>
    </location>
</feature>
<dbReference type="Pfam" id="PF06652">
    <property type="entry name" value="Methuselah_N"/>
    <property type="match status" value="1"/>
</dbReference>
<accession>A0A8J5JAJ7</accession>
<dbReference type="Proteomes" id="UP000747542">
    <property type="component" value="Unassembled WGS sequence"/>
</dbReference>
<evidence type="ECO:0000256" key="5">
    <source>
        <dbReference type="ARBA" id="ARBA00022989"/>
    </source>
</evidence>
<keyword evidence="4 9" id="KW-0732">Signal</keyword>
<evidence type="ECO:0000259" key="10">
    <source>
        <dbReference type="Pfam" id="PF06652"/>
    </source>
</evidence>
<evidence type="ECO:0000256" key="8">
    <source>
        <dbReference type="SAM" id="Phobius"/>
    </source>
</evidence>
<dbReference type="InterPro" id="IPR023311">
    <property type="entry name" value="Methusela_ecto_dom_2"/>
</dbReference>
<feature type="transmembrane region" description="Helical" evidence="8">
    <location>
        <begin position="495"/>
        <end position="515"/>
    </location>
</feature>
<dbReference type="InterPro" id="IPR010596">
    <property type="entry name" value="Methuselah_N_dom"/>
</dbReference>
<evidence type="ECO:0000256" key="7">
    <source>
        <dbReference type="ARBA" id="ARBA00023136"/>
    </source>
</evidence>
<evidence type="ECO:0000256" key="3">
    <source>
        <dbReference type="ARBA" id="ARBA00022692"/>
    </source>
</evidence>
<feature type="transmembrane region" description="Helical" evidence="8">
    <location>
        <begin position="539"/>
        <end position="560"/>
    </location>
</feature>
<protein>
    <submittedName>
        <fullName evidence="11">G-protein coupled receptor Mth-like 2</fullName>
    </submittedName>
</protein>
<keyword evidence="7 8" id="KW-0472">Membrane</keyword>
<proteinExistence type="inferred from homology"/>
<feature type="chain" id="PRO_5035288775" evidence="9">
    <location>
        <begin position="40"/>
        <end position="657"/>
    </location>
</feature>
<evidence type="ECO:0000313" key="12">
    <source>
        <dbReference type="Proteomes" id="UP000747542"/>
    </source>
</evidence>
<dbReference type="GO" id="GO:0008528">
    <property type="term" value="F:G protein-coupled peptide receptor activity"/>
    <property type="evidence" value="ECO:0007669"/>
    <property type="project" value="TreeGrafter"/>
</dbReference>
<keyword evidence="6" id="KW-0807">Transducer</keyword>
<reference evidence="11" key="1">
    <citation type="journal article" date="2021" name="Sci. Adv.">
        <title>The American lobster genome reveals insights on longevity, neural, and immune adaptations.</title>
        <authorList>
            <person name="Polinski J.M."/>
            <person name="Zimin A.V."/>
            <person name="Clark K.F."/>
            <person name="Kohn A.B."/>
            <person name="Sadowski N."/>
            <person name="Timp W."/>
            <person name="Ptitsyn A."/>
            <person name="Khanna P."/>
            <person name="Romanova D.Y."/>
            <person name="Williams P."/>
            <person name="Greenwood S.J."/>
            <person name="Moroz L.L."/>
            <person name="Walt D.R."/>
            <person name="Bodnar A.G."/>
        </authorList>
    </citation>
    <scope>NUCLEOTIDE SEQUENCE</scope>
    <source>
        <strain evidence="11">GMGI-L3</strain>
    </source>
</reference>
<keyword evidence="6" id="KW-0297">G-protein coupled receptor</keyword>
<sequence length="657" mass="74906">IGTGVTRYTLRHLTPSLKMNWYEWWWSVLLLAAVWAGEASSPRCYLHNAHNCLTGSREEPGRQETAYVKRCQGARDVPPPFVQGAQEVEWLIQPVVSSCGSKGGKKVQQRLDSSFFLQTDDNNVVQLMTREMVTRDYCLGVMFGGQEEPQAEDEQETRVDNGWEIGAHNVSPSASTVAEGGSNQNVTDGTVKNVLTLMNKNGQPDPVPEYIVFFCRMDPDDQISRDRELCTLKPCVRKCCPRGKFFQNDICIYVRNITEMWTPQVSSWSLGMSSDLEIADNLPFDSYDKNCYADDQKKTLFESGELKVSGIFMDPEDYCIDFEEHEDTVREVAQLCPQQDACNWKSEVLDPVLMAVSCVFLAATAMVYITVAELRRTSYSHCFIPMIITLFIKSILILILLFTRNILKQDKTLCLATGESHPPTLKLRSRSYGVVNKRKMFFKYGLYAWGCPLLLGTMALLLDIIEDATYLQPKFYEGSCWFYNNVSRWAYKNSIILILLVINCGFFLHIVFVLGKKLDNSDINNANSRSTRNNNRWKTFGRLFIVMGVVWILEVPSPFAPWVECVWWRVLFDTITKLQGVVIFLVSVCNKEKRRMVQNRFSSHYTSRSERTLSTSLRATVMTLLNRNGRTYGQDNMASAATENTVVKTTDLKDTSR</sequence>
<feature type="transmembrane region" description="Helical" evidence="8">
    <location>
        <begin position="446"/>
        <end position="465"/>
    </location>
</feature>
<comment type="caution">
    <text evidence="11">The sequence shown here is derived from an EMBL/GenBank/DDBJ whole genome shotgun (WGS) entry which is preliminary data.</text>
</comment>
<dbReference type="Pfam" id="PF00002">
    <property type="entry name" value="7tm_2"/>
    <property type="match status" value="1"/>
</dbReference>
<feature type="domain" description="Methuselah N-terminal" evidence="10">
    <location>
        <begin position="229"/>
        <end position="329"/>
    </location>
</feature>
<evidence type="ECO:0000256" key="1">
    <source>
        <dbReference type="ARBA" id="ARBA00004141"/>
    </source>
</evidence>
<evidence type="ECO:0000256" key="9">
    <source>
        <dbReference type="SAM" id="SignalP"/>
    </source>
</evidence>
<dbReference type="InterPro" id="IPR036272">
    <property type="entry name" value="Methuselah_N_sf"/>
</dbReference>
<dbReference type="InterPro" id="IPR000832">
    <property type="entry name" value="GPCR_2_secretin-like"/>
</dbReference>
<dbReference type="PANTHER" id="PTHR47154:SF2">
    <property type="entry name" value="G-PROTEIN COUPLED RECEPTOR MTH-RELATED"/>
    <property type="match status" value="1"/>
</dbReference>
<keyword evidence="12" id="KW-1185">Reference proteome</keyword>
<evidence type="ECO:0000256" key="6">
    <source>
        <dbReference type="ARBA" id="ARBA00023040"/>
    </source>
</evidence>
<evidence type="ECO:0000256" key="2">
    <source>
        <dbReference type="ARBA" id="ARBA00008979"/>
    </source>
</evidence>
<evidence type="ECO:0000313" key="11">
    <source>
        <dbReference type="EMBL" id="KAG7155222.1"/>
    </source>
</evidence>
<dbReference type="AlphaFoldDB" id="A0A8J5JAJ7"/>
<dbReference type="InterPro" id="IPR051384">
    <property type="entry name" value="Mth_GPCR"/>
</dbReference>
<feature type="signal peptide" evidence="9">
    <location>
        <begin position="1"/>
        <end position="39"/>
    </location>
</feature>
<name>A0A8J5JAJ7_HOMAM</name>
<dbReference type="EMBL" id="JAHLQT010042531">
    <property type="protein sequence ID" value="KAG7155222.1"/>
    <property type="molecule type" value="Genomic_DNA"/>
</dbReference>
<comment type="subcellular location">
    <subcellularLocation>
        <location evidence="1">Membrane</location>
        <topology evidence="1">Multi-pass membrane protein</topology>
    </subcellularLocation>
</comment>
<dbReference type="GO" id="GO:0005886">
    <property type="term" value="C:plasma membrane"/>
    <property type="evidence" value="ECO:0007669"/>
    <property type="project" value="TreeGrafter"/>
</dbReference>
<comment type="similarity">
    <text evidence="2">Belongs to the G-protein coupled receptor 2 family. Mth subfamily.</text>
</comment>
<organism evidence="11 12">
    <name type="scientific">Homarus americanus</name>
    <name type="common">American lobster</name>
    <dbReference type="NCBI Taxonomy" id="6706"/>
    <lineage>
        <taxon>Eukaryota</taxon>
        <taxon>Metazoa</taxon>
        <taxon>Ecdysozoa</taxon>
        <taxon>Arthropoda</taxon>
        <taxon>Crustacea</taxon>
        <taxon>Multicrustacea</taxon>
        <taxon>Malacostraca</taxon>
        <taxon>Eumalacostraca</taxon>
        <taxon>Eucarida</taxon>
        <taxon>Decapoda</taxon>
        <taxon>Pleocyemata</taxon>
        <taxon>Astacidea</taxon>
        <taxon>Nephropoidea</taxon>
        <taxon>Nephropidae</taxon>
        <taxon>Homarus</taxon>
    </lineage>
</organism>
<evidence type="ECO:0000256" key="4">
    <source>
        <dbReference type="ARBA" id="ARBA00022729"/>
    </source>
</evidence>
<keyword evidence="3 8" id="KW-0812">Transmembrane</keyword>
<keyword evidence="11" id="KW-0675">Receptor</keyword>
<feature type="transmembrane region" description="Helical" evidence="8">
    <location>
        <begin position="383"/>
        <end position="402"/>
    </location>
</feature>
<gene>
    <name evidence="11" type="primary">mth-L2</name>
    <name evidence="11" type="ORF">Hamer_G023857</name>
</gene>
<keyword evidence="5 8" id="KW-1133">Transmembrane helix</keyword>
<dbReference type="Gene3D" id="2.170.180.11">
    <property type="entry name" value="Methuselah ectodomain, domain 2"/>
    <property type="match status" value="1"/>
</dbReference>
<dbReference type="Gene3D" id="1.20.1070.10">
    <property type="entry name" value="Rhodopsin 7-helix transmembrane proteins"/>
    <property type="match status" value="1"/>
</dbReference>
<dbReference type="PANTHER" id="PTHR47154">
    <property type="entry name" value="G-PROTEIN COUPLED RECEPTOR MTH-RELATED"/>
    <property type="match status" value="1"/>
</dbReference>
<feature type="transmembrane region" description="Helical" evidence="8">
    <location>
        <begin position="352"/>
        <end position="371"/>
    </location>
</feature>
<dbReference type="SUPFAM" id="SSF63877">
    <property type="entry name" value="Methuselah ectodomain"/>
    <property type="match status" value="1"/>
</dbReference>